<keyword evidence="2" id="KW-1185">Reference proteome</keyword>
<accession>A0A1E1KSB3</accession>
<evidence type="ECO:0000313" key="2">
    <source>
        <dbReference type="Proteomes" id="UP000178912"/>
    </source>
</evidence>
<gene>
    <name evidence="1" type="ORF">RAG0_08760</name>
</gene>
<sequence>MASLRLWRWKGVAAHGLRSSISVHFDAPYSDYQIMLAARSRTIF</sequence>
<dbReference type="AlphaFoldDB" id="A0A1E1KSB3"/>
<dbReference type="Proteomes" id="UP000178912">
    <property type="component" value="Unassembled WGS sequence"/>
</dbReference>
<dbReference type="EMBL" id="FJUX01000048">
    <property type="protein sequence ID" value="CZT00881.1"/>
    <property type="molecule type" value="Genomic_DNA"/>
</dbReference>
<protein>
    <submittedName>
        <fullName evidence="1">Uncharacterized protein</fullName>
    </submittedName>
</protein>
<name>A0A1E1KSB3_9HELO</name>
<organism evidence="1 2">
    <name type="scientific">Rhynchosporium agropyri</name>
    <dbReference type="NCBI Taxonomy" id="914238"/>
    <lineage>
        <taxon>Eukaryota</taxon>
        <taxon>Fungi</taxon>
        <taxon>Dikarya</taxon>
        <taxon>Ascomycota</taxon>
        <taxon>Pezizomycotina</taxon>
        <taxon>Leotiomycetes</taxon>
        <taxon>Helotiales</taxon>
        <taxon>Ploettnerulaceae</taxon>
        <taxon>Rhynchosporium</taxon>
    </lineage>
</organism>
<proteinExistence type="predicted"/>
<reference evidence="2" key="1">
    <citation type="submission" date="2016-03" db="EMBL/GenBank/DDBJ databases">
        <authorList>
            <person name="Guldener U."/>
        </authorList>
    </citation>
    <scope>NUCLEOTIDE SEQUENCE [LARGE SCALE GENOMIC DNA]</scope>
    <source>
        <strain evidence="2">04CH-RAC-A.6.1</strain>
    </source>
</reference>
<evidence type="ECO:0000313" key="1">
    <source>
        <dbReference type="EMBL" id="CZT00881.1"/>
    </source>
</evidence>